<dbReference type="EMBL" id="SOCA01000006">
    <property type="protein sequence ID" value="TDU68012.1"/>
    <property type="molecule type" value="Genomic_DNA"/>
</dbReference>
<keyword evidence="4 9" id="KW-0028">Amino-acid biosynthesis</keyword>
<dbReference type="Gene3D" id="6.10.240.10">
    <property type="match status" value="1"/>
</dbReference>
<dbReference type="GO" id="GO:0009097">
    <property type="term" value="P:isoleucine biosynthetic process"/>
    <property type="evidence" value="ECO:0007669"/>
    <property type="project" value="UniProtKB-UniRule"/>
</dbReference>
<proteinExistence type="inferred from homology"/>
<dbReference type="PANTHER" id="PTHR21371:SF1">
    <property type="entry name" value="KETOL-ACID REDUCTOISOMERASE, MITOCHONDRIAL"/>
    <property type="match status" value="1"/>
</dbReference>
<feature type="binding site" evidence="9 10">
    <location>
        <position position="196"/>
    </location>
    <ligand>
        <name>Mg(2+)</name>
        <dbReference type="ChEBI" id="CHEBI:18420"/>
        <label>1</label>
    </ligand>
</feature>
<evidence type="ECO:0000256" key="5">
    <source>
        <dbReference type="ARBA" id="ARBA00022723"/>
    </source>
</evidence>
<dbReference type="SUPFAM" id="SSF51735">
    <property type="entry name" value="NAD(P)-binding Rossmann-fold domains"/>
    <property type="match status" value="1"/>
</dbReference>
<dbReference type="InterPro" id="IPR014359">
    <property type="entry name" value="KARI_prok"/>
</dbReference>
<dbReference type="GO" id="GO:0000287">
    <property type="term" value="F:magnesium ion binding"/>
    <property type="evidence" value="ECO:0007669"/>
    <property type="project" value="UniProtKB-UniRule"/>
</dbReference>
<accession>A0A4R7RR32</accession>
<gene>
    <name evidence="9" type="primary">ilvC</name>
    <name evidence="13" type="ORF">EI77_03129</name>
</gene>
<dbReference type="Pfam" id="PF07991">
    <property type="entry name" value="KARI_N"/>
    <property type="match status" value="1"/>
</dbReference>
<evidence type="ECO:0000259" key="12">
    <source>
        <dbReference type="PROSITE" id="PS51851"/>
    </source>
</evidence>
<feature type="binding site" evidence="9 10">
    <location>
        <position position="253"/>
    </location>
    <ligand>
        <name>substrate</name>
    </ligand>
</feature>
<dbReference type="PIRSF" id="PIRSF000116">
    <property type="entry name" value="IlvC_gammaproteo"/>
    <property type="match status" value="1"/>
</dbReference>
<dbReference type="FunFam" id="3.40.50.720:FF:000023">
    <property type="entry name" value="Ketol-acid reductoisomerase (NADP(+))"/>
    <property type="match status" value="1"/>
</dbReference>
<dbReference type="GO" id="GO:0009099">
    <property type="term" value="P:L-valine biosynthetic process"/>
    <property type="evidence" value="ECO:0007669"/>
    <property type="project" value="UniProtKB-UniRule"/>
</dbReference>
<sequence length="343" mass="37288">MPAKIYTEKDASLAPLKGKTCAVIGFGSQGHAHALNLKESGVNVIIGLYAGSKSRKVAEEKGFKVYDTAEAVKLGDVIFVAVPDTKIGGVYEKDIAPNLVKGKTLLFSHGFAIHYKTVVPPADVNVIMVAPKGPGHIVRRQYTEGKGVPGLIAIYQDPSKKSKQIALAWAHGVGCTRGGVLQTSFQEETETDLFGEQTVLCGGTSALVQAGFEVLVEAGYAPEMAYFECLHELKLIVDLMNESGIAGMRFSISETAKWGDVKVGPKIIDASVKKRMKAALKEIQNGKFAKEWIKETETGYKTFNQLLKDGEKHPIEKTGARLRSLMPWIKKRDFKGGQQASYE</sequence>
<evidence type="ECO:0000259" key="11">
    <source>
        <dbReference type="PROSITE" id="PS51850"/>
    </source>
</evidence>
<dbReference type="SUPFAM" id="SSF48179">
    <property type="entry name" value="6-phosphogluconate dehydrogenase C-terminal domain-like"/>
    <property type="match status" value="1"/>
</dbReference>
<reference evidence="13 14" key="1">
    <citation type="submission" date="2019-03" db="EMBL/GenBank/DDBJ databases">
        <title>Genomic Encyclopedia of Archaeal and Bacterial Type Strains, Phase II (KMG-II): from individual species to whole genera.</title>
        <authorList>
            <person name="Goeker M."/>
        </authorList>
    </citation>
    <scope>NUCLEOTIDE SEQUENCE [LARGE SCALE GENOMIC DNA]</scope>
    <source>
        <strain evidence="13 14">ATCC 25309</strain>
    </source>
</reference>
<feature type="binding site" evidence="9">
    <location>
        <position position="135"/>
    </location>
    <ligand>
        <name>NADP(+)</name>
        <dbReference type="ChEBI" id="CHEBI:58349"/>
    </ligand>
</feature>
<keyword evidence="7 9" id="KW-0560">Oxidoreductase</keyword>
<dbReference type="GO" id="GO:0050661">
    <property type="term" value="F:NADP binding"/>
    <property type="evidence" value="ECO:0007669"/>
    <property type="project" value="InterPro"/>
</dbReference>
<feature type="domain" description="KARI N-terminal Rossmann" evidence="11">
    <location>
        <begin position="3"/>
        <end position="183"/>
    </location>
</feature>
<feature type="binding site" evidence="9 10">
    <location>
        <position position="192"/>
    </location>
    <ligand>
        <name>Mg(2+)</name>
        <dbReference type="ChEBI" id="CHEBI:18420"/>
        <label>2</label>
    </ligand>
</feature>
<keyword evidence="6 9" id="KW-0460">Magnesium</keyword>
<evidence type="ECO:0000313" key="14">
    <source>
        <dbReference type="Proteomes" id="UP000295662"/>
    </source>
</evidence>
<feature type="domain" description="KARI C-terminal knotted" evidence="12">
    <location>
        <begin position="184"/>
        <end position="329"/>
    </location>
</feature>
<dbReference type="NCBIfam" id="TIGR00465">
    <property type="entry name" value="ilvC"/>
    <property type="match status" value="1"/>
</dbReference>
<evidence type="ECO:0000256" key="7">
    <source>
        <dbReference type="ARBA" id="ARBA00023002"/>
    </source>
</evidence>
<comment type="cofactor">
    <cofactor evidence="9">
        <name>Mg(2+)</name>
        <dbReference type="ChEBI" id="CHEBI:18420"/>
    </cofactor>
    <text evidence="9">Binds 2 magnesium ions per subunit.</text>
</comment>
<protein>
    <recommendedName>
        <fullName evidence="9">Ketol-acid reductoisomerase (NADP(+))</fullName>
        <shortName evidence="9">KARI</shortName>
        <ecNumber evidence="9">1.1.1.86</ecNumber>
    </recommendedName>
    <alternativeName>
        <fullName evidence="9">Acetohydroxy-acid isomeroreductase</fullName>
        <shortName evidence="9">AHIR</shortName>
    </alternativeName>
    <alternativeName>
        <fullName evidence="9">Alpha-keto-beta-hydroxylacyl reductoisomerase</fullName>
    </alternativeName>
</protein>
<feature type="binding site" evidence="9 10">
    <location>
        <position position="192"/>
    </location>
    <ligand>
        <name>Mg(2+)</name>
        <dbReference type="ChEBI" id="CHEBI:18420"/>
        <label>1</label>
    </ligand>
</feature>
<evidence type="ECO:0000256" key="8">
    <source>
        <dbReference type="ARBA" id="ARBA00023304"/>
    </source>
</evidence>
<comment type="caution">
    <text evidence="9">Lacks conserved residue(s) required for the propagation of feature annotation.</text>
</comment>
<evidence type="ECO:0000313" key="13">
    <source>
        <dbReference type="EMBL" id="TDU68012.1"/>
    </source>
</evidence>
<organism evidence="13 14">
    <name type="scientific">Prosthecobacter fusiformis</name>
    <dbReference type="NCBI Taxonomy" id="48464"/>
    <lineage>
        <taxon>Bacteria</taxon>
        <taxon>Pseudomonadati</taxon>
        <taxon>Verrucomicrobiota</taxon>
        <taxon>Verrucomicrobiia</taxon>
        <taxon>Verrucomicrobiales</taxon>
        <taxon>Verrucomicrobiaceae</taxon>
        <taxon>Prosthecobacter</taxon>
    </lineage>
</organism>
<dbReference type="AlphaFoldDB" id="A0A4R7RR32"/>
<evidence type="ECO:0000256" key="3">
    <source>
        <dbReference type="ARBA" id="ARBA00010318"/>
    </source>
</evidence>
<dbReference type="OrthoDB" id="9804088at2"/>
<keyword evidence="13" id="KW-0413">Isomerase</keyword>
<dbReference type="PROSITE" id="PS51851">
    <property type="entry name" value="KARI_C"/>
    <property type="match status" value="1"/>
</dbReference>
<dbReference type="HAMAP" id="MF_00435">
    <property type="entry name" value="IlvC"/>
    <property type="match status" value="1"/>
</dbReference>
<dbReference type="InterPro" id="IPR036291">
    <property type="entry name" value="NAD(P)-bd_dom_sf"/>
</dbReference>
<comment type="function">
    <text evidence="9">Involved in the biosynthesis of branched-chain amino acids (BCAA). Catalyzes an alkyl-migration followed by a ketol-acid reduction of (S)-2-acetolactate (S2AL) to yield (R)-2,3-dihydroxy-isovalerate. In the isomerase reaction, S2AL is rearranged via a Mg-dependent methyl migration to produce 3-hydroxy-3-methyl-2-ketobutyrate (HMKB). In the reductase reaction, this 2-ketoacid undergoes a metal-dependent reduction by NADPH to yield (R)-2,3-dihydroxy-isovalerate.</text>
</comment>
<feature type="binding site" evidence="9 10">
    <location>
        <position position="228"/>
    </location>
    <ligand>
        <name>Mg(2+)</name>
        <dbReference type="ChEBI" id="CHEBI:18420"/>
        <label>2</label>
    </ligand>
</feature>
<name>A0A4R7RR32_9BACT</name>
<dbReference type="PANTHER" id="PTHR21371">
    <property type="entry name" value="KETOL-ACID REDUCTOISOMERASE, MITOCHONDRIAL"/>
    <property type="match status" value="1"/>
</dbReference>
<comment type="pathway">
    <text evidence="2 9">Amino-acid biosynthesis; L-isoleucine biosynthesis; L-isoleucine from 2-oxobutanoate: step 2/4.</text>
</comment>
<dbReference type="UniPathway" id="UPA00049">
    <property type="reaction ID" value="UER00060"/>
</dbReference>
<dbReference type="Proteomes" id="UP000295662">
    <property type="component" value="Unassembled WGS sequence"/>
</dbReference>
<evidence type="ECO:0000256" key="10">
    <source>
        <dbReference type="PROSITE-ProRule" id="PRU01198"/>
    </source>
</evidence>
<keyword evidence="8 9" id="KW-0100">Branched-chain amino acid biosynthesis</keyword>
<dbReference type="NCBIfam" id="NF009940">
    <property type="entry name" value="PRK13403.1"/>
    <property type="match status" value="1"/>
</dbReference>
<dbReference type="InterPro" id="IPR008927">
    <property type="entry name" value="6-PGluconate_DH-like_C_sf"/>
</dbReference>
<dbReference type="PROSITE" id="PS51850">
    <property type="entry name" value="KARI_N"/>
    <property type="match status" value="1"/>
</dbReference>
<evidence type="ECO:0000256" key="9">
    <source>
        <dbReference type="HAMAP-Rule" id="MF_00435"/>
    </source>
</evidence>
<comment type="pathway">
    <text evidence="1 9">Amino-acid biosynthesis; L-valine biosynthesis; L-valine from pyruvate: step 2/4.</text>
</comment>
<evidence type="ECO:0000256" key="6">
    <source>
        <dbReference type="ARBA" id="ARBA00022842"/>
    </source>
</evidence>
<comment type="catalytic activity">
    <reaction evidence="9">
        <text>(2R,3R)-2,3-dihydroxy-3-methylpentanoate + NADP(+) = (S)-2-ethyl-2-hydroxy-3-oxobutanoate + NADPH + H(+)</text>
        <dbReference type="Rhea" id="RHEA:13493"/>
        <dbReference type="ChEBI" id="CHEBI:15378"/>
        <dbReference type="ChEBI" id="CHEBI:49256"/>
        <dbReference type="ChEBI" id="CHEBI:49258"/>
        <dbReference type="ChEBI" id="CHEBI:57783"/>
        <dbReference type="ChEBI" id="CHEBI:58349"/>
        <dbReference type="EC" id="1.1.1.86"/>
    </reaction>
</comment>
<dbReference type="Pfam" id="PF01450">
    <property type="entry name" value="KARI_C"/>
    <property type="match status" value="1"/>
</dbReference>
<dbReference type="GO" id="GO:0016853">
    <property type="term" value="F:isomerase activity"/>
    <property type="evidence" value="ECO:0007669"/>
    <property type="project" value="UniProtKB-KW"/>
</dbReference>
<dbReference type="NCBIfam" id="NF004017">
    <property type="entry name" value="PRK05479.1"/>
    <property type="match status" value="1"/>
</dbReference>
<feature type="active site" evidence="9">
    <location>
        <position position="109"/>
    </location>
</feature>
<comment type="similarity">
    <text evidence="3 9 10">Belongs to the ketol-acid reductoisomerase family.</text>
</comment>
<comment type="caution">
    <text evidence="13">The sequence shown here is derived from an EMBL/GenBank/DDBJ whole genome shotgun (WGS) entry which is preliminary data.</text>
</comment>
<keyword evidence="5 9" id="KW-0479">Metal-binding</keyword>
<dbReference type="UniPathway" id="UPA00047">
    <property type="reaction ID" value="UER00056"/>
</dbReference>
<keyword evidence="14" id="KW-1185">Reference proteome</keyword>
<evidence type="ECO:0000256" key="4">
    <source>
        <dbReference type="ARBA" id="ARBA00022605"/>
    </source>
</evidence>
<dbReference type="Gene3D" id="3.40.50.720">
    <property type="entry name" value="NAD(P)-binding Rossmann-like Domain"/>
    <property type="match status" value="1"/>
</dbReference>
<feature type="binding site" evidence="9 10">
    <location>
        <position position="232"/>
    </location>
    <ligand>
        <name>Mg(2+)</name>
        <dbReference type="ChEBI" id="CHEBI:18420"/>
        <label>2</label>
    </ligand>
</feature>
<evidence type="ECO:0000256" key="2">
    <source>
        <dbReference type="ARBA" id="ARBA00004885"/>
    </source>
</evidence>
<evidence type="ECO:0000256" key="1">
    <source>
        <dbReference type="ARBA" id="ARBA00004864"/>
    </source>
</evidence>
<feature type="binding site" evidence="9">
    <location>
        <position position="52"/>
    </location>
    <ligand>
        <name>NADP(+)</name>
        <dbReference type="ChEBI" id="CHEBI:58349"/>
    </ligand>
</feature>
<feature type="binding site" evidence="9">
    <location>
        <position position="54"/>
    </location>
    <ligand>
        <name>NADP(+)</name>
        <dbReference type="ChEBI" id="CHEBI:58349"/>
    </ligand>
</feature>
<dbReference type="InterPro" id="IPR013116">
    <property type="entry name" value="KARI_N"/>
</dbReference>
<dbReference type="RefSeq" id="WP_133796160.1">
    <property type="nucleotide sequence ID" value="NZ_SOCA01000006.1"/>
</dbReference>
<dbReference type="EC" id="1.1.1.86" evidence="9"/>
<dbReference type="GO" id="GO:0005829">
    <property type="term" value="C:cytosol"/>
    <property type="evidence" value="ECO:0007669"/>
    <property type="project" value="TreeGrafter"/>
</dbReference>
<dbReference type="InterPro" id="IPR000506">
    <property type="entry name" value="KARI_C"/>
</dbReference>
<dbReference type="GO" id="GO:0004455">
    <property type="term" value="F:ketol-acid reductoisomerase activity"/>
    <property type="evidence" value="ECO:0007669"/>
    <property type="project" value="UniProtKB-UniRule"/>
</dbReference>
<feature type="binding site" evidence="9">
    <location>
        <begin position="26"/>
        <end position="29"/>
    </location>
    <ligand>
        <name>NADP(+)</name>
        <dbReference type="ChEBI" id="CHEBI:58349"/>
    </ligand>
</feature>
<comment type="catalytic activity">
    <reaction evidence="9">
        <text>(2R)-2,3-dihydroxy-3-methylbutanoate + NADP(+) = (2S)-2-acetolactate + NADPH + H(+)</text>
        <dbReference type="Rhea" id="RHEA:22068"/>
        <dbReference type="ChEBI" id="CHEBI:15378"/>
        <dbReference type="ChEBI" id="CHEBI:49072"/>
        <dbReference type="ChEBI" id="CHEBI:57783"/>
        <dbReference type="ChEBI" id="CHEBI:58349"/>
        <dbReference type="ChEBI" id="CHEBI:58476"/>
        <dbReference type="EC" id="1.1.1.86"/>
    </reaction>
</comment>
<keyword evidence="9" id="KW-0521">NADP</keyword>
<dbReference type="InterPro" id="IPR013023">
    <property type="entry name" value="KARI"/>
</dbReference>